<dbReference type="NCBIfam" id="TIGR01498">
    <property type="entry name" value="folK"/>
    <property type="match status" value="1"/>
</dbReference>
<dbReference type="GO" id="GO:0003848">
    <property type="term" value="F:2-amino-4-hydroxy-6-hydroxymethyldihydropteridine diphosphokinase activity"/>
    <property type="evidence" value="ECO:0007669"/>
    <property type="project" value="UniProtKB-EC"/>
</dbReference>
<name>A0A432WCP1_9GAMM</name>
<protein>
    <recommendedName>
        <fullName evidence="2">2-amino-4-hydroxy-6-hydroxymethyldihydropteridine diphosphokinase</fullName>
        <ecNumber evidence="2">2.7.6.3</ecNumber>
    </recommendedName>
</protein>
<dbReference type="GO" id="GO:0046656">
    <property type="term" value="P:folic acid biosynthetic process"/>
    <property type="evidence" value="ECO:0007669"/>
    <property type="project" value="UniProtKB-KW"/>
</dbReference>
<evidence type="ECO:0000313" key="10">
    <source>
        <dbReference type="Proteomes" id="UP000288405"/>
    </source>
</evidence>
<dbReference type="GO" id="GO:0005524">
    <property type="term" value="F:ATP binding"/>
    <property type="evidence" value="ECO:0007669"/>
    <property type="project" value="UniProtKB-KW"/>
</dbReference>
<evidence type="ECO:0000256" key="7">
    <source>
        <dbReference type="ARBA" id="ARBA00022909"/>
    </source>
</evidence>
<dbReference type="OrthoDB" id="9790168at2"/>
<keyword evidence="10" id="KW-1185">Reference proteome</keyword>
<evidence type="ECO:0000256" key="1">
    <source>
        <dbReference type="ARBA" id="ARBA00005051"/>
    </source>
</evidence>
<dbReference type="GO" id="GO:0016301">
    <property type="term" value="F:kinase activity"/>
    <property type="evidence" value="ECO:0007669"/>
    <property type="project" value="UniProtKB-KW"/>
</dbReference>
<keyword evidence="5 9" id="KW-0418">Kinase</keyword>
<dbReference type="EC" id="2.7.6.3" evidence="2"/>
<organism evidence="9 10">
    <name type="scientific">Aliidiomarina sanyensis</name>
    <dbReference type="NCBI Taxonomy" id="1249555"/>
    <lineage>
        <taxon>Bacteria</taxon>
        <taxon>Pseudomonadati</taxon>
        <taxon>Pseudomonadota</taxon>
        <taxon>Gammaproteobacteria</taxon>
        <taxon>Alteromonadales</taxon>
        <taxon>Idiomarinaceae</taxon>
        <taxon>Aliidiomarina</taxon>
    </lineage>
</organism>
<dbReference type="Pfam" id="PF01288">
    <property type="entry name" value="HPPK"/>
    <property type="match status" value="1"/>
</dbReference>
<proteinExistence type="predicted"/>
<comment type="pathway">
    <text evidence="1">Cofactor biosynthesis; tetrahydrofolate biosynthesis; 2-amino-4-hydroxy-6-hydroxymethyl-7,8-dihydropteridine diphosphate from 7,8-dihydroneopterin triphosphate: step 4/4.</text>
</comment>
<dbReference type="SUPFAM" id="SSF55083">
    <property type="entry name" value="6-hydroxymethyl-7,8-dihydropterin pyrophosphokinase, HPPK"/>
    <property type="match status" value="1"/>
</dbReference>
<evidence type="ECO:0000256" key="2">
    <source>
        <dbReference type="ARBA" id="ARBA00013253"/>
    </source>
</evidence>
<dbReference type="PANTHER" id="PTHR43071">
    <property type="entry name" value="2-AMINO-4-HYDROXY-6-HYDROXYMETHYLDIHYDROPTERIDINE PYROPHOSPHOKINASE"/>
    <property type="match status" value="1"/>
</dbReference>
<evidence type="ECO:0000256" key="4">
    <source>
        <dbReference type="ARBA" id="ARBA00022741"/>
    </source>
</evidence>
<dbReference type="GO" id="GO:0046654">
    <property type="term" value="P:tetrahydrofolate biosynthetic process"/>
    <property type="evidence" value="ECO:0007669"/>
    <property type="project" value="UniProtKB-UniPathway"/>
</dbReference>
<comment type="caution">
    <text evidence="9">The sequence shown here is derived from an EMBL/GenBank/DDBJ whole genome shotgun (WGS) entry which is preliminary data.</text>
</comment>
<evidence type="ECO:0000256" key="3">
    <source>
        <dbReference type="ARBA" id="ARBA00022679"/>
    </source>
</evidence>
<gene>
    <name evidence="9" type="primary">folK</name>
    <name evidence="9" type="ORF">CWE11_09955</name>
</gene>
<dbReference type="Gene3D" id="3.30.70.560">
    <property type="entry name" value="7,8-Dihydro-6-hydroxymethylpterin-pyrophosphokinase HPPK"/>
    <property type="match status" value="1"/>
</dbReference>
<keyword evidence="3" id="KW-0808">Transferase</keyword>
<keyword evidence="7" id="KW-0289">Folate biosynthesis</keyword>
<reference evidence="9 10" key="1">
    <citation type="journal article" date="2011" name="Front. Microbiol.">
        <title>Genomic signatures of strain selection and enhancement in Bacillus atrophaeus var. globigii, a historical biowarfare simulant.</title>
        <authorList>
            <person name="Gibbons H.S."/>
            <person name="Broomall S.M."/>
            <person name="McNew L.A."/>
            <person name="Daligault H."/>
            <person name="Chapman C."/>
            <person name="Bruce D."/>
            <person name="Karavis M."/>
            <person name="Krepps M."/>
            <person name="McGregor P.A."/>
            <person name="Hong C."/>
            <person name="Park K.H."/>
            <person name="Akmal A."/>
            <person name="Feldman A."/>
            <person name="Lin J.S."/>
            <person name="Chang W.E."/>
            <person name="Higgs B.W."/>
            <person name="Demirev P."/>
            <person name="Lindquist J."/>
            <person name="Liem A."/>
            <person name="Fochler E."/>
            <person name="Read T.D."/>
            <person name="Tapia R."/>
            <person name="Johnson S."/>
            <person name="Bishop-Lilly K.A."/>
            <person name="Detter C."/>
            <person name="Han C."/>
            <person name="Sozhamannan S."/>
            <person name="Rosenzweig C.N."/>
            <person name="Skowronski E.W."/>
        </authorList>
    </citation>
    <scope>NUCLEOTIDE SEQUENCE [LARGE SCALE GENOMIC DNA]</scope>
    <source>
        <strain evidence="9 10">GYP-17</strain>
    </source>
</reference>
<keyword evidence="6" id="KW-0067">ATP-binding</keyword>
<keyword evidence="4" id="KW-0547">Nucleotide-binding</keyword>
<sequence>MSTGSSDDVLVFFGIGSNLQREKHVQAAVRELAALFHETPMTCSSVYESEALGFEGPPFYNLVTRVKTSMCLADVQAKIRMIESRYGRPPDAEKFSSRTLDIDILTYGDCVQSHRGDLEPALPRAEILTSPFVLKPLSELAPHGKHPVCGDTYAELWRRFAARHSGVNIQKVTHVSLVPLHDQ</sequence>
<evidence type="ECO:0000259" key="8">
    <source>
        <dbReference type="Pfam" id="PF01288"/>
    </source>
</evidence>
<dbReference type="UniPathway" id="UPA00077">
    <property type="reaction ID" value="UER00155"/>
</dbReference>
<feature type="domain" description="7,8-dihydro-6-hydroxymethylpterin-pyrophosphokinase" evidence="8">
    <location>
        <begin position="13"/>
        <end position="142"/>
    </location>
</feature>
<dbReference type="InterPro" id="IPR000550">
    <property type="entry name" value="Hppk"/>
</dbReference>
<accession>A0A432WCP1</accession>
<dbReference type="CDD" id="cd00483">
    <property type="entry name" value="HPPK"/>
    <property type="match status" value="1"/>
</dbReference>
<evidence type="ECO:0000256" key="5">
    <source>
        <dbReference type="ARBA" id="ARBA00022777"/>
    </source>
</evidence>
<evidence type="ECO:0000313" key="9">
    <source>
        <dbReference type="EMBL" id="RUO29462.1"/>
    </source>
</evidence>
<dbReference type="InterPro" id="IPR035907">
    <property type="entry name" value="Hppk_sf"/>
</dbReference>
<dbReference type="RefSeq" id="WP_126777467.1">
    <property type="nucleotide sequence ID" value="NZ_PIPM01000012.1"/>
</dbReference>
<dbReference type="Proteomes" id="UP000288405">
    <property type="component" value="Unassembled WGS sequence"/>
</dbReference>
<dbReference type="PANTHER" id="PTHR43071:SF2">
    <property type="entry name" value="2-AMINO-4-HYDROXY-6-HYDROXYMETHYLDIHYDROPTERIDINE PYROPHOSPHOKINASE"/>
    <property type="match status" value="1"/>
</dbReference>
<dbReference type="EMBL" id="PIPM01000012">
    <property type="protein sequence ID" value="RUO29462.1"/>
    <property type="molecule type" value="Genomic_DNA"/>
</dbReference>
<evidence type="ECO:0000256" key="6">
    <source>
        <dbReference type="ARBA" id="ARBA00022840"/>
    </source>
</evidence>
<dbReference type="AlphaFoldDB" id="A0A432WCP1"/>